<feature type="active site" evidence="8">
    <location>
        <position position="305"/>
    </location>
</feature>
<dbReference type="InterPro" id="IPR017850">
    <property type="entry name" value="Alkaline_phosphatase_core_sf"/>
</dbReference>
<keyword evidence="14" id="KW-1185">Reference proteome</keyword>
<feature type="transmembrane region" description="Helical" evidence="11">
    <location>
        <begin position="129"/>
        <end position="147"/>
    </location>
</feature>
<comment type="subcellular location">
    <subcellularLocation>
        <location evidence="1">Cell membrane</location>
        <topology evidence="1">Multi-pass membrane protein</topology>
    </subcellularLocation>
</comment>
<evidence type="ECO:0000256" key="7">
    <source>
        <dbReference type="ARBA" id="ARBA00023136"/>
    </source>
</evidence>
<dbReference type="PANTHER" id="PTHR47371">
    <property type="entry name" value="LIPOTEICHOIC ACID SYNTHASE"/>
    <property type="match status" value="1"/>
</dbReference>
<evidence type="ECO:0000256" key="11">
    <source>
        <dbReference type="SAM" id="Phobius"/>
    </source>
</evidence>
<feature type="transmembrane region" description="Helical" evidence="11">
    <location>
        <begin position="12"/>
        <end position="29"/>
    </location>
</feature>
<keyword evidence="9" id="KW-0464">Manganese</keyword>
<accession>A0A923E9V5</accession>
<dbReference type="Gene3D" id="3.40.720.10">
    <property type="entry name" value="Alkaline Phosphatase, subunit A"/>
    <property type="match status" value="1"/>
</dbReference>
<evidence type="ECO:0000256" key="1">
    <source>
        <dbReference type="ARBA" id="ARBA00004651"/>
    </source>
</evidence>
<gene>
    <name evidence="13" type="ORF">HGG79_01565</name>
</gene>
<dbReference type="RefSeq" id="WP_035145910.1">
    <property type="nucleotide sequence ID" value="NZ_JAAZWO010000002.1"/>
</dbReference>
<evidence type="ECO:0000256" key="9">
    <source>
        <dbReference type="PIRSR" id="PIRSR005091-2"/>
    </source>
</evidence>
<evidence type="ECO:0000256" key="8">
    <source>
        <dbReference type="PIRSR" id="PIRSR005091-1"/>
    </source>
</evidence>
<dbReference type="Proteomes" id="UP000563151">
    <property type="component" value="Unassembled WGS sequence"/>
</dbReference>
<dbReference type="PANTHER" id="PTHR47371:SF3">
    <property type="entry name" value="PHOSPHOGLYCEROL TRANSFERASE I"/>
    <property type="match status" value="1"/>
</dbReference>
<feature type="transmembrane region" description="Helical" evidence="11">
    <location>
        <begin position="49"/>
        <end position="67"/>
    </location>
</feature>
<dbReference type="InterPro" id="IPR000917">
    <property type="entry name" value="Sulfatase_N"/>
</dbReference>
<feature type="binding site" evidence="10">
    <location>
        <position position="476"/>
    </location>
    <ligand>
        <name>Mn(2+)</name>
        <dbReference type="ChEBI" id="CHEBI:29035"/>
    </ligand>
</feature>
<dbReference type="Pfam" id="PF00884">
    <property type="entry name" value="Sulfatase"/>
    <property type="match status" value="1"/>
</dbReference>
<comment type="similarity">
    <text evidence="3">Belongs to the LTA synthase family.</text>
</comment>
<dbReference type="GO" id="GO:0046872">
    <property type="term" value="F:metal ion binding"/>
    <property type="evidence" value="ECO:0007669"/>
    <property type="project" value="UniProtKB-KW"/>
</dbReference>
<evidence type="ECO:0000256" key="2">
    <source>
        <dbReference type="ARBA" id="ARBA00004936"/>
    </source>
</evidence>
<name>A0A923E9V5_CLOTT</name>
<reference evidence="13 14" key="1">
    <citation type="submission" date="2020-04" db="EMBL/GenBank/DDBJ databases">
        <title>Genomic insights into acetone-butanol-ethanol (ABE) fermentation by sequencing solventogenic clostridia strains.</title>
        <authorList>
            <person name="Brown S."/>
        </authorList>
    </citation>
    <scope>NUCLEOTIDE SEQUENCE [LARGE SCALE GENOMIC DNA]</scope>
    <source>
        <strain evidence="13 14">DJ011</strain>
    </source>
</reference>
<dbReference type="InterPro" id="IPR012160">
    <property type="entry name" value="LtaS-like"/>
</dbReference>
<evidence type="ECO:0000256" key="5">
    <source>
        <dbReference type="ARBA" id="ARBA00022692"/>
    </source>
</evidence>
<protein>
    <submittedName>
        <fullName evidence="13">LTA synthase family protein</fullName>
    </submittedName>
</protein>
<keyword evidence="7 11" id="KW-0472">Membrane</keyword>
<dbReference type="CDD" id="cd16015">
    <property type="entry name" value="LTA_synthase"/>
    <property type="match status" value="1"/>
</dbReference>
<comment type="caution">
    <text evidence="13">The sequence shown here is derived from an EMBL/GenBank/DDBJ whole genome shotgun (WGS) entry which is preliminary data.</text>
</comment>
<feature type="domain" description="Sulfatase N-terminal" evidence="12">
    <location>
        <begin position="255"/>
        <end position="540"/>
    </location>
</feature>
<feature type="transmembrane region" description="Helical" evidence="11">
    <location>
        <begin position="159"/>
        <end position="177"/>
    </location>
</feature>
<dbReference type="PIRSF" id="PIRSF005091">
    <property type="entry name" value="Mmb_sulf_HI1246"/>
    <property type="match status" value="1"/>
</dbReference>
<feature type="binding site" evidence="10">
    <location>
        <position position="263"/>
    </location>
    <ligand>
        <name>Mn(2+)</name>
        <dbReference type="ChEBI" id="CHEBI:29035"/>
    </ligand>
</feature>
<feature type="binding site" evidence="10">
    <location>
        <position position="305"/>
    </location>
    <ligand>
        <name>Mn(2+)</name>
        <dbReference type="ChEBI" id="CHEBI:29035"/>
    </ligand>
</feature>
<dbReference type="AlphaFoldDB" id="A0A923E9V5"/>
<evidence type="ECO:0000313" key="13">
    <source>
        <dbReference type="EMBL" id="MBC2396468.1"/>
    </source>
</evidence>
<feature type="transmembrane region" description="Helical" evidence="11">
    <location>
        <begin position="74"/>
        <end position="95"/>
    </location>
</feature>
<evidence type="ECO:0000256" key="4">
    <source>
        <dbReference type="ARBA" id="ARBA00022475"/>
    </source>
</evidence>
<proteinExistence type="inferred from homology"/>
<comment type="pathway">
    <text evidence="2">Cell wall biogenesis; lipoteichoic acid biosynthesis.</text>
</comment>
<dbReference type="GO" id="GO:0005886">
    <property type="term" value="C:plasma membrane"/>
    <property type="evidence" value="ECO:0007669"/>
    <property type="project" value="UniProtKB-SubCell"/>
</dbReference>
<keyword evidence="5 11" id="KW-0812">Transmembrane</keyword>
<evidence type="ECO:0000256" key="10">
    <source>
        <dbReference type="PIRSR" id="PIRSR005091-3"/>
    </source>
</evidence>
<feature type="binding site" evidence="10">
    <location>
        <position position="475"/>
    </location>
    <ligand>
        <name>Mn(2+)</name>
        <dbReference type="ChEBI" id="CHEBI:29035"/>
    </ligand>
</feature>
<evidence type="ECO:0000256" key="6">
    <source>
        <dbReference type="ARBA" id="ARBA00022989"/>
    </source>
</evidence>
<keyword evidence="6 11" id="KW-1133">Transmembrane helix</keyword>
<organism evidence="13 14">
    <name type="scientific">Clostridium tetanomorphum</name>
    <dbReference type="NCBI Taxonomy" id="1553"/>
    <lineage>
        <taxon>Bacteria</taxon>
        <taxon>Bacillati</taxon>
        <taxon>Bacillota</taxon>
        <taxon>Clostridia</taxon>
        <taxon>Eubacteriales</taxon>
        <taxon>Clostridiaceae</taxon>
        <taxon>Clostridium</taxon>
    </lineage>
</organism>
<sequence>MLYVKKYVTKICGYLYDFLDIILFLLILIPKSLYFQKVISPTYFNYKSILNPILFSLLMIISIGFLIKRNLRAIYLYLMDILISLLYIGDIIYFLTIGDLVSFISIKNGFFVETISNNLLNYGLTKHNLLLLIDIIVLFPFLIKYYKSQYKQLNLLKRIFLFIICLFLSVQPTKSYIRDLNIEQPGLLKNMSNKIYVGRILNGINFHLIDGYNYFIRNKKDTLAKNYSESEIKDFINNKNIDNSVNSFTDKGNEKNLIVVQFESLQNFVINKKIEGKDITPNLNKFINKSLYYNNCFYQVMEGNTSDSEFIVNNSLYPLSSGTPYYRYANNNFNSLPKLLGNKGYYTSVFHGNTEGFWNRAVMYKSIQFKKFFGLHSFNIDEEIGMGLSDKSFFNQSFEEIIKFKEPFYSFLITLSSHYPFKNPHNTFNKGDLKDTFLGDYLSSIHYADEQLGEFLEKLSDSGLMDRSIVVIYGDHNGVPYNYINEAYKLDNIKNPNEFTYFMYQKVPLLIHFPKDEYKGTNNNYVGQMDIYPTIANLFNLKNPYMFGKDILGSSSNKVLFSTGSFIDKNILYISSSDSFYNIATGEKMNSSSLLEDMKNNYKKEIDYSINILKKDLIK</sequence>
<evidence type="ECO:0000313" key="14">
    <source>
        <dbReference type="Proteomes" id="UP000563151"/>
    </source>
</evidence>
<evidence type="ECO:0000259" key="12">
    <source>
        <dbReference type="Pfam" id="PF00884"/>
    </source>
</evidence>
<keyword evidence="4" id="KW-1003">Cell membrane</keyword>
<evidence type="ECO:0000256" key="3">
    <source>
        <dbReference type="ARBA" id="ARBA00009983"/>
    </source>
</evidence>
<feature type="binding site" evidence="9">
    <location>
        <position position="418"/>
    </location>
    <ligand>
        <name>substrate</name>
    </ligand>
</feature>
<dbReference type="Gene3D" id="3.30.1120.170">
    <property type="match status" value="1"/>
</dbReference>
<keyword evidence="9" id="KW-0479">Metal-binding</keyword>
<dbReference type="EMBL" id="JAAZWO010000002">
    <property type="protein sequence ID" value="MBC2396468.1"/>
    <property type="molecule type" value="Genomic_DNA"/>
</dbReference>
<dbReference type="SUPFAM" id="SSF53649">
    <property type="entry name" value="Alkaline phosphatase-like"/>
    <property type="match status" value="1"/>
</dbReference>
<dbReference type="InterPro" id="IPR050448">
    <property type="entry name" value="OpgB/LTA_synthase_biosynth"/>
</dbReference>